<evidence type="ECO:0000256" key="11">
    <source>
        <dbReference type="PIRSR" id="PIRSR004911-1"/>
    </source>
</evidence>
<dbReference type="GO" id="GO:0051539">
    <property type="term" value="F:4 iron, 4 sulfur cluster binding"/>
    <property type="evidence" value="ECO:0007669"/>
    <property type="project" value="UniProtKB-KW"/>
</dbReference>
<accession>A0A0G3EGH7</accession>
<evidence type="ECO:0000313" key="15">
    <source>
        <dbReference type="Proteomes" id="UP000035268"/>
    </source>
</evidence>
<keyword evidence="4 11" id="KW-0004">4Fe-4S</keyword>
<feature type="binding site" evidence="11">
    <location>
        <position position="106"/>
    </location>
    <ligand>
        <name>[4Fe-4S] cluster</name>
        <dbReference type="ChEBI" id="CHEBI:49883"/>
        <note>4Fe-4S-S-AdoMet</note>
    </ligand>
</feature>
<protein>
    <submittedName>
        <fullName evidence="14">L-lysine 2,3-aminomutase</fullName>
        <ecNumber evidence="14">5.4.3.2</ecNumber>
    </submittedName>
</protein>
<dbReference type="Proteomes" id="UP000035268">
    <property type="component" value="Chromosome"/>
</dbReference>
<dbReference type="RefSeq" id="WP_082116577.1">
    <property type="nucleotide sequence ID" value="NZ_CP010904.1"/>
</dbReference>
<keyword evidence="8" id="KW-0408">Iron</keyword>
<evidence type="ECO:0000256" key="5">
    <source>
        <dbReference type="ARBA" id="ARBA00022691"/>
    </source>
</evidence>
<keyword evidence="15" id="KW-1185">Reference proteome</keyword>
<evidence type="ECO:0000256" key="3">
    <source>
        <dbReference type="ARBA" id="ARBA00008703"/>
    </source>
</evidence>
<keyword evidence="5" id="KW-0949">S-adenosyl-L-methionine</keyword>
<evidence type="ECO:0000256" key="10">
    <source>
        <dbReference type="ARBA" id="ARBA00023235"/>
    </source>
</evidence>
<proteinExistence type="inferred from homology"/>
<dbReference type="SFLD" id="SFLDG01070">
    <property type="entry name" value="PLP-dependent"/>
    <property type="match status" value="1"/>
</dbReference>
<dbReference type="KEGG" id="vbl:L21SP4_01269"/>
<dbReference type="PANTHER" id="PTHR30538">
    <property type="entry name" value="LYSINE 2,3-AMINOMUTASE-RELATED"/>
    <property type="match status" value="1"/>
</dbReference>
<evidence type="ECO:0000313" key="14">
    <source>
        <dbReference type="EMBL" id="AKJ64517.1"/>
    </source>
</evidence>
<evidence type="ECO:0000256" key="7">
    <source>
        <dbReference type="ARBA" id="ARBA00022898"/>
    </source>
</evidence>
<sequence>MGQMPRYFKSLSSLSPLSLRTITETERRNCECARPPFPRLTPHSASLLDRLGPSHPLRRTLIPAVPERDGAAGERVDPLGEEAHMPLPGLVHTYPEKVLWLATSRCAVYCRYCTRRRRVGKDGDDALEDGPRLRWLKSQTGIRDVLVSGGDPLVLADERLDGLLGSIRAVNHIRTLRVGSKIPAVLPERITPGLCRLLRRHRAWLSLHFVHPDELSPETCGALDRLADAGVPMIAQTVLLRGVNDSAPVLTELFYRLLECRVKPYYLLQCDPAIGTASFRTPVRRGIELIRSLHGRIAGPAIPQFVVDAPGGGGKIPLLSDDPLEPCDGGWTLRNFEGKEFRVSEAGRPDSSDRSD</sequence>
<dbReference type="OrthoDB" id="9768064at2"/>
<feature type="binding site" evidence="11">
    <location>
        <position position="113"/>
    </location>
    <ligand>
        <name>[4Fe-4S] cluster</name>
        <dbReference type="ChEBI" id="CHEBI:49883"/>
        <note>4Fe-4S-S-AdoMet</note>
    </ligand>
</feature>
<evidence type="ECO:0000256" key="9">
    <source>
        <dbReference type="ARBA" id="ARBA00023014"/>
    </source>
</evidence>
<dbReference type="PATRIC" id="fig|1609981.3.peg.1319"/>
<dbReference type="Pfam" id="PF12544">
    <property type="entry name" value="LAM_C"/>
    <property type="match status" value="1"/>
</dbReference>
<name>A0A0G3EGH7_9BACT</name>
<dbReference type="NCBIfam" id="TIGR00238">
    <property type="entry name" value="KamA family radical SAM protein"/>
    <property type="match status" value="1"/>
</dbReference>
<dbReference type="InterPro" id="IPR013785">
    <property type="entry name" value="Aldolase_TIM"/>
</dbReference>
<dbReference type="InterPro" id="IPR007197">
    <property type="entry name" value="rSAM"/>
</dbReference>
<feature type="modified residue" description="N6-(pyridoxal phosphate)lysine" evidence="12">
    <location>
        <position position="315"/>
    </location>
</feature>
<evidence type="ECO:0000256" key="4">
    <source>
        <dbReference type="ARBA" id="ARBA00022485"/>
    </source>
</evidence>
<gene>
    <name evidence="14" type="primary">kamA</name>
    <name evidence="14" type="ORF">L21SP4_01269</name>
</gene>
<dbReference type="InterPro" id="IPR058240">
    <property type="entry name" value="rSAM_sf"/>
</dbReference>
<reference evidence="15" key="1">
    <citation type="submission" date="2015-02" db="EMBL/GenBank/DDBJ databases">
        <title>Description and complete genome sequence of the first cultured representative of the subdivision 5 of the Verrucomicrobia phylum.</title>
        <authorList>
            <person name="Spring S."/>
            <person name="Bunk B."/>
            <person name="Sproer C."/>
            <person name="Klenk H.-P."/>
        </authorList>
    </citation>
    <scope>NUCLEOTIDE SEQUENCE [LARGE SCALE GENOMIC DNA]</scope>
    <source>
        <strain evidence="15">L21-Fru-AB</strain>
    </source>
</reference>
<dbReference type="GO" id="GO:0050066">
    <property type="term" value="F:L-lysine 2,3-aminomutase activity"/>
    <property type="evidence" value="ECO:0007669"/>
    <property type="project" value="UniProtKB-EC"/>
</dbReference>
<comment type="similarity">
    <text evidence="3">Belongs to the radical SAM superfamily. KamA family.</text>
</comment>
<dbReference type="SUPFAM" id="SSF102114">
    <property type="entry name" value="Radical SAM enzymes"/>
    <property type="match status" value="1"/>
</dbReference>
<evidence type="ECO:0000256" key="1">
    <source>
        <dbReference type="ARBA" id="ARBA00001933"/>
    </source>
</evidence>
<evidence type="ECO:0000256" key="12">
    <source>
        <dbReference type="PIRSR" id="PIRSR603739-50"/>
    </source>
</evidence>
<dbReference type="PROSITE" id="PS51918">
    <property type="entry name" value="RADICAL_SAM"/>
    <property type="match status" value="1"/>
</dbReference>
<comment type="cofactor">
    <cofactor evidence="2">
        <name>[4Fe-4S] cluster</name>
        <dbReference type="ChEBI" id="CHEBI:49883"/>
    </cofactor>
</comment>
<dbReference type="InterPro" id="IPR003739">
    <property type="entry name" value="Lys_aminomutase/Glu_NH3_mut"/>
</dbReference>
<evidence type="ECO:0000259" key="13">
    <source>
        <dbReference type="PROSITE" id="PS51918"/>
    </source>
</evidence>
<dbReference type="PIRSF" id="PIRSF004911">
    <property type="entry name" value="DUF160"/>
    <property type="match status" value="1"/>
</dbReference>
<dbReference type="AlphaFoldDB" id="A0A0G3EGH7"/>
<dbReference type="InterPro" id="IPR025895">
    <property type="entry name" value="LAM_C_dom"/>
</dbReference>
<keyword evidence="7 12" id="KW-0663">Pyridoxal phosphate</keyword>
<dbReference type="SFLD" id="SFLDS00029">
    <property type="entry name" value="Radical_SAM"/>
    <property type="match status" value="1"/>
</dbReference>
<keyword evidence="10 14" id="KW-0413">Isomerase</keyword>
<dbReference type="GO" id="GO:0046872">
    <property type="term" value="F:metal ion binding"/>
    <property type="evidence" value="ECO:0007669"/>
    <property type="project" value="UniProtKB-KW"/>
</dbReference>
<dbReference type="Gene3D" id="3.20.20.70">
    <property type="entry name" value="Aldolase class I"/>
    <property type="match status" value="1"/>
</dbReference>
<dbReference type="PANTHER" id="PTHR30538:SF1">
    <property type="entry name" value="L-LYSINE 2,3-AMINOMUTASE"/>
    <property type="match status" value="1"/>
</dbReference>
<comment type="cofactor">
    <cofactor evidence="1 12">
        <name>pyridoxal 5'-phosphate</name>
        <dbReference type="ChEBI" id="CHEBI:597326"/>
    </cofactor>
</comment>
<keyword evidence="6 11" id="KW-0479">Metal-binding</keyword>
<evidence type="ECO:0000256" key="6">
    <source>
        <dbReference type="ARBA" id="ARBA00022723"/>
    </source>
</evidence>
<feature type="domain" description="Radical SAM core" evidence="13">
    <location>
        <begin position="92"/>
        <end position="301"/>
    </location>
</feature>
<evidence type="ECO:0000256" key="2">
    <source>
        <dbReference type="ARBA" id="ARBA00001966"/>
    </source>
</evidence>
<keyword evidence="9 11" id="KW-0411">Iron-sulfur</keyword>
<evidence type="ECO:0000256" key="8">
    <source>
        <dbReference type="ARBA" id="ARBA00023004"/>
    </source>
</evidence>
<dbReference type="STRING" id="1307763.L21SP4_01269"/>
<feature type="binding site" evidence="11">
    <location>
        <position position="110"/>
    </location>
    <ligand>
        <name>[4Fe-4S] cluster</name>
        <dbReference type="ChEBI" id="CHEBI:49883"/>
        <note>4Fe-4S-S-AdoMet</note>
    </ligand>
</feature>
<reference evidence="14 15" key="2">
    <citation type="journal article" date="2016" name="ISME J.">
        <title>Characterization of the first cultured representative of Verrucomicrobia subdivision 5 indicates the proposal of a novel phylum.</title>
        <authorList>
            <person name="Spring S."/>
            <person name="Bunk B."/>
            <person name="Sproer C."/>
            <person name="Schumann P."/>
            <person name="Rohde M."/>
            <person name="Tindall B.J."/>
            <person name="Klenk H.P."/>
        </authorList>
    </citation>
    <scope>NUCLEOTIDE SEQUENCE [LARGE SCALE GENOMIC DNA]</scope>
    <source>
        <strain evidence="14 15">L21-Fru-AB</strain>
    </source>
</reference>
<dbReference type="EMBL" id="CP010904">
    <property type="protein sequence ID" value="AKJ64517.1"/>
    <property type="molecule type" value="Genomic_DNA"/>
</dbReference>
<organism evidence="14 15">
    <name type="scientific">Kiritimatiella glycovorans</name>
    <dbReference type="NCBI Taxonomy" id="1307763"/>
    <lineage>
        <taxon>Bacteria</taxon>
        <taxon>Pseudomonadati</taxon>
        <taxon>Kiritimatiellota</taxon>
        <taxon>Kiritimatiellia</taxon>
        <taxon>Kiritimatiellales</taxon>
        <taxon>Kiritimatiellaceae</taxon>
        <taxon>Kiritimatiella</taxon>
    </lineage>
</organism>
<dbReference type="EC" id="5.4.3.2" evidence="14"/>